<evidence type="ECO:0000259" key="2">
    <source>
        <dbReference type="Pfam" id="PF00149"/>
    </source>
</evidence>
<feature type="domain" description="Calcineurin-like phosphoesterase" evidence="2">
    <location>
        <begin position="130"/>
        <end position="341"/>
    </location>
</feature>
<gene>
    <name evidence="3" type="ORF">CVIRNUC_009093</name>
</gene>
<evidence type="ECO:0000256" key="1">
    <source>
        <dbReference type="SAM" id="MobiDB-lite"/>
    </source>
</evidence>
<evidence type="ECO:0000313" key="3">
    <source>
        <dbReference type="EMBL" id="CAK0785880.1"/>
    </source>
</evidence>
<sequence>MLGNIPKSHIGRQIESHTAIHGRWHESAQKLLQKSKRLRHPRSHPPKCSGPLGTHKVFDNILLRNYGDSERIRSVDVSSSASVRDSSIHRIQHNAAKSFMSPSTTHDDPSPTMDSGLDSELSSHTADSFSIAIVGDLHLEQKGMKTFHRARQQLKDVLSASGSGEPRVVQLGDLGGYSEKPGSMYCFRVADAYLKGFLPIRAAVVTGNHDLEGEEFETDAANLAAWTKTFQQRHYWAMELGQVVCLGISTTRFRSNAFSAHEVYIDEEQMEWFKGALQAAAGRPVIVFSHAPPQGCGLTVIPSVHVKNRCAFLNHSSNAQEFMQLVEQHPNIALWFSGHFHLSHNYMRSISVAGNCAFVQTGVIGDCNRDGYRHTRVMKGDQEGYKLYTMDHKIGNLRLDLEHKWASSQPPQPVLPPSDQLRDDEDEEAWPSSSVAQNGLAGSAHANGGKQKEHFAFERKQLGQQRWMPIGHDRMLSREEGMLVEYDVPSRAAIGAVFLSVGDNERVALIDSQGQCIAVKGPNDLAGAAAVAVERQDRNGDTIMRVDRNAEGGFFQIFQQNKWRLRKQKEAAAVQRQKEWSLL</sequence>
<protein>
    <recommendedName>
        <fullName evidence="2">Calcineurin-like phosphoesterase domain-containing protein</fullName>
    </recommendedName>
</protein>
<dbReference type="EMBL" id="CAUYUE010000013">
    <property type="protein sequence ID" value="CAK0785880.1"/>
    <property type="molecule type" value="Genomic_DNA"/>
</dbReference>
<name>A0AAV1II38_9CHLO</name>
<accession>A0AAV1II38</accession>
<dbReference type="SUPFAM" id="SSF56300">
    <property type="entry name" value="Metallo-dependent phosphatases"/>
    <property type="match status" value="1"/>
</dbReference>
<feature type="region of interest" description="Disordered" evidence="1">
    <location>
        <begin position="1"/>
        <end position="20"/>
    </location>
</feature>
<feature type="region of interest" description="Disordered" evidence="1">
    <location>
        <begin position="405"/>
        <end position="451"/>
    </location>
</feature>
<dbReference type="GO" id="GO:0016787">
    <property type="term" value="F:hydrolase activity"/>
    <property type="evidence" value="ECO:0007669"/>
    <property type="project" value="InterPro"/>
</dbReference>
<keyword evidence="4" id="KW-1185">Reference proteome</keyword>
<dbReference type="Proteomes" id="UP001314263">
    <property type="component" value="Unassembled WGS sequence"/>
</dbReference>
<dbReference type="InterPro" id="IPR004843">
    <property type="entry name" value="Calcineurin-like_PHP"/>
</dbReference>
<comment type="caution">
    <text evidence="3">The sequence shown here is derived from an EMBL/GenBank/DDBJ whole genome shotgun (WGS) entry which is preliminary data.</text>
</comment>
<dbReference type="Gene3D" id="3.60.21.10">
    <property type="match status" value="1"/>
</dbReference>
<feature type="compositionally biased region" description="Basic residues" evidence="1">
    <location>
        <begin position="34"/>
        <end position="45"/>
    </location>
</feature>
<reference evidence="3 4" key="1">
    <citation type="submission" date="2023-10" db="EMBL/GenBank/DDBJ databases">
        <authorList>
            <person name="Maclean D."/>
            <person name="Macfadyen A."/>
        </authorList>
    </citation>
    <scope>NUCLEOTIDE SEQUENCE [LARGE SCALE GENOMIC DNA]</scope>
</reference>
<dbReference type="InterPro" id="IPR051918">
    <property type="entry name" value="STPP_CPPED1"/>
</dbReference>
<dbReference type="AlphaFoldDB" id="A0AAV1II38"/>
<dbReference type="PANTHER" id="PTHR43143:SF4">
    <property type="entry name" value="CALCINEURIN-LIKE PHOSPHOESTERASE DOMAIN-CONTAINING PROTEIN"/>
    <property type="match status" value="1"/>
</dbReference>
<dbReference type="InterPro" id="IPR029052">
    <property type="entry name" value="Metallo-depent_PP-like"/>
</dbReference>
<evidence type="ECO:0000313" key="4">
    <source>
        <dbReference type="Proteomes" id="UP001314263"/>
    </source>
</evidence>
<dbReference type="PANTHER" id="PTHR43143">
    <property type="entry name" value="METALLOPHOSPHOESTERASE, CALCINEURIN SUPERFAMILY"/>
    <property type="match status" value="1"/>
</dbReference>
<feature type="region of interest" description="Disordered" evidence="1">
    <location>
        <begin position="93"/>
        <end position="121"/>
    </location>
</feature>
<feature type="region of interest" description="Disordered" evidence="1">
    <location>
        <begin position="34"/>
        <end position="54"/>
    </location>
</feature>
<proteinExistence type="predicted"/>
<dbReference type="Pfam" id="PF00149">
    <property type="entry name" value="Metallophos"/>
    <property type="match status" value="1"/>
</dbReference>
<organism evidence="3 4">
    <name type="scientific">Coccomyxa viridis</name>
    <dbReference type="NCBI Taxonomy" id="1274662"/>
    <lineage>
        <taxon>Eukaryota</taxon>
        <taxon>Viridiplantae</taxon>
        <taxon>Chlorophyta</taxon>
        <taxon>core chlorophytes</taxon>
        <taxon>Trebouxiophyceae</taxon>
        <taxon>Trebouxiophyceae incertae sedis</taxon>
        <taxon>Coccomyxaceae</taxon>
        <taxon>Coccomyxa</taxon>
    </lineage>
</organism>